<dbReference type="InterPro" id="IPR021858">
    <property type="entry name" value="Fun_TF"/>
</dbReference>
<sequence length="532" mass="58817">MSDVSLPRPSKLQLCADQSGILPVLACDTCRRRKVKCDGVTPTCGNCVKVQVRCEQPTVDYRFLVQTNLSPTSHSLPLPTSSPPRDDKPDAPKGPGAKRPRSEPSPSVGNGHDGHHHHGSLEAAELAQQPPRDALTHPTVAHLFSHYIVVLAPWYDLNDANNTFGNVVAIRALDSDLPVLFRAIIAFSACHWSRVTDASVQNVALSFYSACIKDLLRALGMSSPGPSSTGFSGEFLAASCLLRSYEILSESMQSPQCHLLGAYSFSTTIHIDLSAWGLAQAGFWNYLREEITVGLAYDRPVRIPSQDFTSLHKMITCSTISDDMRANLITYILARTVNFHFAQAQQATHLVQVQGAESPGRVDQLHHGGVESTWEELKSDVQLWTSHLPSTFEPFSLAPKRAHFDLFPSKWMIRPWHVSALQYVSIAEILLLLSCPSSTLPDQSRRSQIQQLTLRVCGLAFTNDNIAARVNAFGPLIFCGRFLTTREHQDALVNMVVDFSKPTTWPIKDGISKLKEAWRSYDVAESRYTNAT</sequence>
<dbReference type="Gene3D" id="4.10.240.10">
    <property type="entry name" value="Zn(2)-C6 fungal-type DNA-binding domain"/>
    <property type="match status" value="1"/>
</dbReference>
<dbReference type="CDD" id="cd00067">
    <property type="entry name" value="GAL4"/>
    <property type="match status" value="1"/>
</dbReference>
<proteinExistence type="predicted"/>
<dbReference type="AlphaFoldDB" id="A0AA39XM19"/>
<evidence type="ECO:0000256" key="3">
    <source>
        <dbReference type="ARBA" id="ARBA00023015"/>
    </source>
</evidence>
<dbReference type="GO" id="GO:0045944">
    <property type="term" value="P:positive regulation of transcription by RNA polymerase II"/>
    <property type="evidence" value="ECO:0007669"/>
    <property type="project" value="TreeGrafter"/>
</dbReference>
<keyword evidence="4" id="KW-0238">DNA-binding</keyword>
<evidence type="ECO:0000259" key="8">
    <source>
        <dbReference type="PROSITE" id="PS50048"/>
    </source>
</evidence>
<evidence type="ECO:0000256" key="1">
    <source>
        <dbReference type="ARBA" id="ARBA00004123"/>
    </source>
</evidence>
<reference evidence="9" key="1">
    <citation type="submission" date="2023-06" db="EMBL/GenBank/DDBJ databases">
        <title>Genome-scale phylogeny and comparative genomics of the fungal order Sordariales.</title>
        <authorList>
            <consortium name="Lawrence Berkeley National Laboratory"/>
            <person name="Hensen N."/>
            <person name="Bonometti L."/>
            <person name="Westerberg I."/>
            <person name="Brannstrom I.O."/>
            <person name="Guillou S."/>
            <person name="Cros-Aarteil S."/>
            <person name="Calhoun S."/>
            <person name="Haridas S."/>
            <person name="Kuo A."/>
            <person name="Mondo S."/>
            <person name="Pangilinan J."/>
            <person name="Riley R."/>
            <person name="LaButti K."/>
            <person name="Andreopoulos B."/>
            <person name="Lipzen A."/>
            <person name="Chen C."/>
            <person name="Yanf M."/>
            <person name="Daum C."/>
            <person name="Ng V."/>
            <person name="Clum A."/>
            <person name="Steindorff A."/>
            <person name="Ohm R."/>
            <person name="Martin F."/>
            <person name="Silar P."/>
            <person name="Natvig D."/>
            <person name="Lalanne C."/>
            <person name="Gautier V."/>
            <person name="Ament-velasquez S.L."/>
            <person name="Kruys A."/>
            <person name="Hutchinson M.I."/>
            <person name="Powell A.J."/>
            <person name="Barry K."/>
            <person name="Miller A.N."/>
            <person name="Grigoriev I.V."/>
            <person name="Debuchy R."/>
            <person name="Gladieux P."/>
            <person name="Thoren M.H."/>
            <person name="Johannesson H."/>
        </authorList>
    </citation>
    <scope>NUCLEOTIDE SEQUENCE</scope>
    <source>
        <strain evidence="9">SMH3391-2</strain>
    </source>
</reference>
<dbReference type="Proteomes" id="UP001174934">
    <property type="component" value="Unassembled WGS sequence"/>
</dbReference>
<comment type="subcellular location">
    <subcellularLocation>
        <location evidence="1">Nucleus</location>
    </subcellularLocation>
</comment>
<organism evidence="9 10">
    <name type="scientific">Bombardia bombarda</name>
    <dbReference type="NCBI Taxonomy" id="252184"/>
    <lineage>
        <taxon>Eukaryota</taxon>
        <taxon>Fungi</taxon>
        <taxon>Dikarya</taxon>
        <taxon>Ascomycota</taxon>
        <taxon>Pezizomycotina</taxon>
        <taxon>Sordariomycetes</taxon>
        <taxon>Sordariomycetidae</taxon>
        <taxon>Sordariales</taxon>
        <taxon>Lasiosphaeriaceae</taxon>
        <taxon>Bombardia</taxon>
    </lineage>
</organism>
<keyword evidence="10" id="KW-1185">Reference proteome</keyword>
<evidence type="ECO:0000256" key="5">
    <source>
        <dbReference type="ARBA" id="ARBA00023163"/>
    </source>
</evidence>
<keyword evidence="2" id="KW-0862">Zinc</keyword>
<dbReference type="PANTHER" id="PTHR37534">
    <property type="entry name" value="TRANSCRIPTIONAL ACTIVATOR PROTEIN UGA3"/>
    <property type="match status" value="1"/>
</dbReference>
<dbReference type="EMBL" id="JAULSR010000001">
    <property type="protein sequence ID" value="KAK0636414.1"/>
    <property type="molecule type" value="Genomic_DNA"/>
</dbReference>
<dbReference type="GO" id="GO:0000981">
    <property type="term" value="F:DNA-binding transcription factor activity, RNA polymerase II-specific"/>
    <property type="evidence" value="ECO:0007669"/>
    <property type="project" value="InterPro"/>
</dbReference>
<keyword evidence="3" id="KW-0805">Transcription regulation</keyword>
<protein>
    <recommendedName>
        <fullName evidence="8">Zn(2)-C6 fungal-type domain-containing protein</fullName>
    </recommendedName>
</protein>
<dbReference type="Pfam" id="PF00172">
    <property type="entry name" value="Zn_clus"/>
    <property type="match status" value="1"/>
</dbReference>
<dbReference type="GO" id="GO:0005634">
    <property type="term" value="C:nucleus"/>
    <property type="evidence" value="ECO:0007669"/>
    <property type="project" value="UniProtKB-SubCell"/>
</dbReference>
<dbReference type="PROSITE" id="PS00463">
    <property type="entry name" value="ZN2_CY6_FUNGAL_1"/>
    <property type="match status" value="1"/>
</dbReference>
<keyword evidence="6" id="KW-0539">Nucleus</keyword>
<name>A0AA39XM19_9PEZI</name>
<dbReference type="SMART" id="SM00066">
    <property type="entry name" value="GAL4"/>
    <property type="match status" value="1"/>
</dbReference>
<comment type="caution">
    <text evidence="9">The sequence shown here is derived from an EMBL/GenBank/DDBJ whole genome shotgun (WGS) entry which is preliminary data.</text>
</comment>
<dbReference type="InterPro" id="IPR036864">
    <property type="entry name" value="Zn2-C6_fun-type_DNA-bd_sf"/>
</dbReference>
<evidence type="ECO:0000313" key="10">
    <source>
        <dbReference type="Proteomes" id="UP001174934"/>
    </source>
</evidence>
<evidence type="ECO:0000256" key="2">
    <source>
        <dbReference type="ARBA" id="ARBA00022833"/>
    </source>
</evidence>
<dbReference type="InterPro" id="IPR001138">
    <property type="entry name" value="Zn2Cys6_DnaBD"/>
</dbReference>
<dbReference type="Pfam" id="PF11951">
    <property type="entry name" value="Fungal_trans_2"/>
    <property type="match status" value="1"/>
</dbReference>
<evidence type="ECO:0000313" key="9">
    <source>
        <dbReference type="EMBL" id="KAK0636414.1"/>
    </source>
</evidence>
<accession>A0AA39XM19</accession>
<evidence type="ECO:0000256" key="7">
    <source>
        <dbReference type="SAM" id="MobiDB-lite"/>
    </source>
</evidence>
<feature type="region of interest" description="Disordered" evidence="7">
    <location>
        <begin position="72"/>
        <end position="118"/>
    </location>
</feature>
<feature type="domain" description="Zn(2)-C6 fungal-type" evidence="8">
    <location>
        <begin position="26"/>
        <end position="54"/>
    </location>
</feature>
<keyword evidence="5" id="KW-0804">Transcription</keyword>
<dbReference type="PROSITE" id="PS50048">
    <property type="entry name" value="ZN2_CY6_FUNGAL_2"/>
    <property type="match status" value="1"/>
</dbReference>
<evidence type="ECO:0000256" key="4">
    <source>
        <dbReference type="ARBA" id="ARBA00023125"/>
    </source>
</evidence>
<evidence type="ECO:0000256" key="6">
    <source>
        <dbReference type="ARBA" id="ARBA00023242"/>
    </source>
</evidence>
<dbReference type="SUPFAM" id="SSF57701">
    <property type="entry name" value="Zn2/Cys6 DNA-binding domain"/>
    <property type="match status" value="1"/>
</dbReference>
<dbReference type="GO" id="GO:0008270">
    <property type="term" value="F:zinc ion binding"/>
    <property type="evidence" value="ECO:0007669"/>
    <property type="project" value="InterPro"/>
</dbReference>
<dbReference type="PANTHER" id="PTHR37534:SF2">
    <property type="entry name" value="N-ACETYLTRANSFERASE DOMAIN-CONTAINING PROTEIN"/>
    <property type="match status" value="1"/>
</dbReference>
<dbReference type="GO" id="GO:0000976">
    <property type="term" value="F:transcription cis-regulatory region binding"/>
    <property type="evidence" value="ECO:0007669"/>
    <property type="project" value="TreeGrafter"/>
</dbReference>
<gene>
    <name evidence="9" type="ORF">B0T17DRAFT_81262</name>
</gene>